<dbReference type="InterPro" id="IPR009688">
    <property type="entry name" value="FAM210A/B-like_dom"/>
</dbReference>
<dbReference type="InterPro" id="IPR045866">
    <property type="entry name" value="FAM210A/B-like"/>
</dbReference>
<dbReference type="EMBL" id="BRXW01000276">
    <property type="protein sequence ID" value="GMI17090.1"/>
    <property type="molecule type" value="Genomic_DNA"/>
</dbReference>
<keyword evidence="4" id="KW-1185">Reference proteome</keyword>
<dbReference type="PANTHER" id="PTHR21377:SF0">
    <property type="entry name" value="PROTEIN FAM210B, MITOCHONDRIAL"/>
    <property type="match status" value="1"/>
</dbReference>
<evidence type="ECO:0000313" key="3">
    <source>
        <dbReference type="EMBL" id="GMI17090.1"/>
    </source>
</evidence>
<name>A0A9W7KZN4_9STRA</name>
<feature type="domain" description="DUF1279" evidence="2">
    <location>
        <begin position="70"/>
        <end position="172"/>
    </location>
</feature>
<gene>
    <name evidence="3" type="ORF">TrLO_g13495</name>
</gene>
<evidence type="ECO:0000259" key="2">
    <source>
        <dbReference type="Pfam" id="PF06916"/>
    </source>
</evidence>
<sequence length="195" mass="22261">MHSLRRLGNARCLSTIPSIYPIPIRSHNFLPPYRNRRRTPLFRSLGVERDRVGGVKTKDDNEPQDYTIRQKMKRIMKRYGAVGFGVYASVYVSFWSAFYVGFANDLIDTSFILGSSGSIHEYVSETLDALTWTENYRDIIKNTPQLTTAAVALLACKIIEPVRWGVTIAITPTVSKMIHDYRKEGRERGGWGGRR</sequence>
<dbReference type="Proteomes" id="UP001165122">
    <property type="component" value="Unassembled WGS sequence"/>
</dbReference>
<proteinExistence type="predicted"/>
<evidence type="ECO:0000313" key="4">
    <source>
        <dbReference type="Proteomes" id="UP001165122"/>
    </source>
</evidence>
<dbReference type="OrthoDB" id="426386at2759"/>
<feature type="transmembrane region" description="Helical" evidence="1">
    <location>
        <begin position="79"/>
        <end position="102"/>
    </location>
</feature>
<protein>
    <recommendedName>
        <fullName evidence="2">DUF1279 domain-containing protein</fullName>
    </recommendedName>
</protein>
<keyword evidence="1" id="KW-1133">Transmembrane helix</keyword>
<evidence type="ECO:0000256" key="1">
    <source>
        <dbReference type="SAM" id="Phobius"/>
    </source>
</evidence>
<keyword evidence="1" id="KW-0812">Transmembrane</keyword>
<dbReference type="Pfam" id="PF06916">
    <property type="entry name" value="FAM210A-B_dom"/>
    <property type="match status" value="1"/>
</dbReference>
<keyword evidence="1" id="KW-0472">Membrane</keyword>
<accession>A0A9W7KZN4</accession>
<reference evidence="4" key="1">
    <citation type="journal article" date="2023" name="Commun. Biol.">
        <title>Genome analysis of Parmales, the sister group of diatoms, reveals the evolutionary specialization of diatoms from phago-mixotrophs to photoautotrophs.</title>
        <authorList>
            <person name="Ban H."/>
            <person name="Sato S."/>
            <person name="Yoshikawa S."/>
            <person name="Yamada K."/>
            <person name="Nakamura Y."/>
            <person name="Ichinomiya M."/>
            <person name="Sato N."/>
            <person name="Blanc-Mathieu R."/>
            <person name="Endo H."/>
            <person name="Kuwata A."/>
            <person name="Ogata H."/>
        </authorList>
    </citation>
    <scope>NUCLEOTIDE SEQUENCE [LARGE SCALE GENOMIC DNA]</scope>
    <source>
        <strain evidence="4">NIES 3700</strain>
    </source>
</reference>
<organism evidence="3 4">
    <name type="scientific">Triparma laevis f. longispina</name>
    <dbReference type="NCBI Taxonomy" id="1714387"/>
    <lineage>
        <taxon>Eukaryota</taxon>
        <taxon>Sar</taxon>
        <taxon>Stramenopiles</taxon>
        <taxon>Ochrophyta</taxon>
        <taxon>Bolidophyceae</taxon>
        <taxon>Parmales</taxon>
        <taxon>Triparmaceae</taxon>
        <taxon>Triparma</taxon>
    </lineage>
</organism>
<dbReference type="GO" id="GO:0005739">
    <property type="term" value="C:mitochondrion"/>
    <property type="evidence" value="ECO:0007669"/>
    <property type="project" value="TreeGrafter"/>
</dbReference>
<dbReference type="AlphaFoldDB" id="A0A9W7KZN4"/>
<dbReference type="PANTHER" id="PTHR21377">
    <property type="entry name" value="PROTEIN FAM210B, MITOCHONDRIAL"/>
    <property type="match status" value="1"/>
</dbReference>
<comment type="caution">
    <text evidence="3">The sequence shown here is derived from an EMBL/GenBank/DDBJ whole genome shotgun (WGS) entry which is preliminary data.</text>
</comment>